<feature type="transmembrane region" description="Helical" evidence="2">
    <location>
        <begin position="1277"/>
        <end position="1300"/>
    </location>
</feature>
<organism evidence="4 5">
    <name type="scientific">Bodo saltans</name>
    <name type="common">Flagellated protozoan</name>
    <dbReference type="NCBI Taxonomy" id="75058"/>
    <lineage>
        <taxon>Eukaryota</taxon>
        <taxon>Discoba</taxon>
        <taxon>Euglenozoa</taxon>
        <taxon>Kinetoplastea</taxon>
        <taxon>Metakinetoplastina</taxon>
        <taxon>Eubodonida</taxon>
        <taxon>Bodonidae</taxon>
        <taxon>Bodo</taxon>
    </lineage>
</organism>
<feature type="chain" id="PRO_5006621846" evidence="3">
    <location>
        <begin position="22"/>
        <end position="1596"/>
    </location>
</feature>
<feature type="region of interest" description="Disordered" evidence="1">
    <location>
        <begin position="1510"/>
        <end position="1531"/>
    </location>
</feature>
<evidence type="ECO:0000313" key="5">
    <source>
        <dbReference type="Proteomes" id="UP000051952"/>
    </source>
</evidence>
<dbReference type="EMBL" id="CYKH01000583">
    <property type="protein sequence ID" value="CUG06348.1"/>
    <property type="molecule type" value="Genomic_DNA"/>
</dbReference>
<dbReference type="VEuPathDB" id="TriTrypDB:BSAL_72345"/>
<protein>
    <submittedName>
        <fullName evidence="4">Membrane-associated protein, putative</fullName>
    </submittedName>
</protein>
<accession>A0A0S4J0G7</accession>
<evidence type="ECO:0000256" key="1">
    <source>
        <dbReference type="SAM" id="MobiDB-lite"/>
    </source>
</evidence>
<evidence type="ECO:0000256" key="2">
    <source>
        <dbReference type="SAM" id="Phobius"/>
    </source>
</evidence>
<feature type="compositionally biased region" description="Low complexity" evidence="1">
    <location>
        <begin position="675"/>
        <end position="690"/>
    </location>
</feature>
<feature type="compositionally biased region" description="Acidic residues" evidence="1">
    <location>
        <begin position="1456"/>
        <end position="1472"/>
    </location>
</feature>
<keyword evidence="2" id="KW-0472">Membrane</keyword>
<feature type="region of interest" description="Disordered" evidence="1">
    <location>
        <begin position="950"/>
        <end position="969"/>
    </location>
</feature>
<feature type="signal peptide" evidence="3">
    <location>
        <begin position="1"/>
        <end position="21"/>
    </location>
</feature>
<feature type="transmembrane region" description="Helical" evidence="2">
    <location>
        <begin position="1075"/>
        <end position="1095"/>
    </location>
</feature>
<feature type="transmembrane region" description="Helical" evidence="2">
    <location>
        <begin position="1125"/>
        <end position="1146"/>
    </location>
</feature>
<evidence type="ECO:0000256" key="3">
    <source>
        <dbReference type="SAM" id="SignalP"/>
    </source>
</evidence>
<feature type="compositionally biased region" description="Polar residues" evidence="1">
    <location>
        <begin position="957"/>
        <end position="969"/>
    </location>
</feature>
<keyword evidence="5" id="KW-1185">Reference proteome</keyword>
<reference evidence="5" key="1">
    <citation type="submission" date="2015-09" db="EMBL/GenBank/DDBJ databases">
        <authorList>
            <consortium name="Pathogen Informatics"/>
        </authorList>
    </citation>
    <scope>NUCLEOTIDE SEQUENCE [LARGE SCALE GENOMIC DNA]</scope>
    <source>
        <strain evidence="5">Lake Konstanz</strain>
    </source>
</reference>
<keyword evidence="2" id="KW-1133">Transmembrane helix</keyword>
<sequence length="1596" mass="170069">MSTFYLAILVILMSVMTPAHCVSCYVSGVPVTDQIVGSCSTILLDSVTVQTSLWLNLTLLSNNSTALSITLRSSTIPSGGGGNYFLAIGGFLSEPAESVGPAIVTIEGVQGNVALAIGGYFPANSVIRIVNCNFQAYKVEIPFVTGPFRGLVLAPIAGKNSVFEFVNSTMKETSNPAAILISTGLPAGSNIVTLAENVTIAFRNVSFFCQGKLLSLDQLALSKGGQFIMSRCTTTNLQNNVFDITTVSLASGSAWILEDSTFITTSNSVFSSTSDNPWTFDSGSSWTIRRTFITGTGGQSISLMNFGGDLTFNNQSSWIIDNVTITQTQGNCLSMASITLNRTSQLLFTDVNFVCLQSIMVTTKLAVDRRSSCTLVRTFAKSTQATYINTNFNGVIVTGFSLFSWSDSVVSVNVGGNGKSILFDNSIVISNNSAMYWRNVVIVAYLQALVVQPSITIANHSSIIWERCNITSTASTSNAVTLTTASFLISGHSAFVVQQSTLASGDAYALSIASTSVVEKSSWILLRDNAISTTKYEGNILRLTSSPTVGVTDATSNISIISNNFSYYSPASYAFESWNAGSGFLFFRCNFIGGAEAAAVAASARVAISGPLFVGSTCASACSKLQQCFIPNVDPAALNTVPSPCDDCGCATGMGNASCISFLGNDLPYEDVTEPPARAASRTRGSSSPSMATSESQSASYSFSLTYSPQPASSTMTISEFLSASYTGNGISNSMLHSSTVSQSAWASATLSTTVSLTMSGSRAVTGSIVTLSLSMSITKTVRGIVTPSQIVSISYSPQPASSTMTISEFLSASYTGNGISNSMLHSSTVSQSAWASATLSTTVSLTMSGSRAVTGSIVSLSLSMSITKTVRGIVTPSQIVSILRSYSHSRNSSKSFTTSASVSRSSTQSAHVTLSVTPSPTKTPVETASVSAFDVSLTSINSVSRSGTIPVGSMTRDPSLSKSHRSSTATHVLWPTHSAYNDNITNTNTPPLVVPAPTLTDVAAVAQATTKSVTVVSAITSSPTSAVSMSRLTAMQAVLSCELQFDVNDAVNLISLTFGPNDGEQARGAITGNLLIVVICGVLLIFAISMAVLLRRRVVHKRALEIESEHDVEKKKKLMHTWTFTKTMTMFHCPGAIAIPMAAILQPTLASSVALFYVDEWAGDIPLAIFGMLVCVGFAVWVVKVVMWKFPCTLLPHPKYQSRLESVTTRGGVRLVLFKLLGAHDHWTYSANPAWRKQHSLMFEDCPNTVVCCIRYDCICCDRHRDRASKDVHKNLHHAGCIFLCHVRCACGCVVVVPASTKICIMQAAFFFVTYVVLVAALLWFQPMLQRAMTIFCLIMNGLGLVAASALLLYAIDKDTFPGGADVVSTCALVMSVFALMKTISDIFEIILGVRAKLVKVTMYYVNGRKHPPSLREGASVLQVHTTLQEEIFLHEDEVSTLPHHLLNSAPVADDVSEEDDSPFDGSDDTASDVSDGAVLSFLAPSATSLSEKNRPSVVVPVGDDILLHDPFADDDNDERSENGNRSASPVEMRAYLPPINTLMLSHLASSPTRPPAALPSSRHGTKHFFLGSDTVSRGREDLLMAYESLLHENE</sequence>
<name>A0A0S4J0G7_BODSA</name>
<feature type="region of interest" description="Disordered" evidence="1">
    <location>
        <begin position="673"/>
        <end position="694"/>
    </location>
</feature>
<gene>
    <name evidence="4" type="ORF">BSAL_72370</name>
</gene>
<feature type="transmembrane region" description="Helical" evidence="2">
    <location>
        <begin position="1306"/>
        <end position="1326"/>
    </location>
</feature>
<feature type="transmembrane region" description="Helical" evidence="2">
    <location>
        <begin position="1333"/>
        <end position="1356"/>
    </location>
</feature>
<proteinExistence type="predicted"/>
<feature type="region of interest" description="Disordered" evidence="1">
    <location>
        <begin position="1454"/>
        <end position="1474"/>
    </location>
</feature>
<keyword evidence="2" id="KW-0812">Transmembrane</keyword>
<keyword evidence="3" id="KW-0732">Signal</keyword>
<evidence type="ECO:0000313" key="4">
    <source>
        <dbReference type="EMBL" id="CUG06348.1"/>
    </source>
</evidence>
<dbReference type="Proteomes" id="UP000051952">
    <property type="component" value="Unassembled WGS sequence"/>
</dbReference>
<feature type="transmembrane region" description="Helical" evidence="2">
    <location>
        <begin position="1166"/>
        <end position="1188"/>
    </location>
</feature>